<gene>
    <name evidence="2" type="ORF">C9382_16480</name>
</gene>
<accession>A0A2T4FVQ7</accession>
<protein>
    <submittedName>
        <fullName evidence="2">Uncharacterized protein</fullName>
    </submittedName>
</protein>
<comment type="caution">
    <text evidence="2">The sequence shown here is derived from an EMBL/GenBank/DDBJ whole genome shotgun (WGS) entry which is preliminary data.</text>
</comment>
<evidence type="ECO:0000313" key="3">
    <source>
        <dbReference type="Proteomes" id="UP000240571"/>
    </source>
</evidence>
<name>A0A2T4FVQ7_9PSED</name>
<proteinExistence type="predicted"/>
<dbReference type="OrthoDB" id="7025815at2"/>
<dbReference type="AlphaFoldDB" id="A0A2T4FVQ7"/>
<reference evidence="2 3" key="1">
    <citation type="submission" date="2018-03" db="EMBL/GenBank/DDBJ databases">
        <title>Diversity of bacteria associated with corn roots inoculated with woodland soils in Canada, and Description of Pseudomonas aylmerense sp. nov.</title>
        <authorList>
            <person name="Tambong J.T."/>
            <person name="Xu R."/>
            <person name="Tchagang C."/>
        </authorList>
    </citation>
    <scope>NUCLEOTIDE SEQUENCE [LARGE SCALE GENOMIC DNA]</scope>
    <source>
        <strain evidence="2 3">S1E44</strain>
    </source>
</reference>
<organism evidence="2 3">
    <name type="scientific">Pseudomonas aylmerensis</name>
    <dbReference type="NCBI Taxonomy" id="1869229"/>
    <lineage>
        <taxon>Bacteria</taxon>
        <taxon>Pseudomonadati</taxon>
        <taxon>Pseudomonadota</taxon>
        <taxon>Gammaproteobacteria</taxon>
        <taxon>Pseudomonadales</taxon>
        <taxon>Pseudomonadaceae</taxon>
        <taxon>Pseudomonas</taxon>
    </lineage>
</organism>
<sequence>MDKFKEAGQAIVHANKIKVSDELLMTQLRKQAPITVAEAAKRVIDANSLVKAGVISTGPNASRVARDAFISAGITGLVSAPINVAAYAGSVASGESIKSSYAPGVLPPPFLPGAASPPKATGGSAPVQSTPSSADPVSAQLDEVEMKLLGMATTVMFTLGDTSSVFTKDDTWPTDNVGRLGNLEKLLGVSEQHLKKASRQNGLVFKPYKPGLPTPTEPKDRLDLMEKKFACMTEAYEKLRFLAAMKDSQNKAEASA</sequence>
<feature type="compositionally biased region" description="Polar residues" evidence="1">
    <location>
        <begin position="126"/>
        <end position="135"/>
    </location>
</feature>
<dbReference type="Proteomes" id="UP000240571">
    <property type="component" value="Unassembled WGS sequence"/>
</dbReference>
<feature type="region of interest" description="Disordered" evidence="1">
    <location>
        <begin position="112"/>
        <end position="137"/>
    </location>
</feature>
<dbReference type="EMBL" id="PYWW01000041">
    <property type="protein sequence ID" value="PTC27524.1"/>
    <property type="molecule type" value="Genomic_DNA"/>
</dbReference>
<evidence type="ECO:0000256" key="1">
    <source>
        <dbReference type="SAM" id="MobiDB-lite"/>
    </source>
</evidence>
<evidence type="ECO:0000313" key="2">
    <source>
        <dbReference type="EMBL" id="PTC27524.1"/>
    </source>
</evidence>